<name>A0A3Q9DBI9_9ASCI</name>
<organism evidence="2">
    <name type="scientific">Styela rustica</name>
    <dbReference type="NCBI Taxonomy" id="1155209"/>
    <lineage>
        <taxon>Eukaryota</taxon>
        <taxon>Metazoa</taxon>
        <taxon>Chordata</taxon>
        <taxon>Tunicata</taxon>
        <taxon>Ascidiacea</taxon>
        <taxon>Stolidobranchia</taxon>
        <taxon>Styelidae</taxon>
        <taxon>Styela</taxon>
    </lineage>
</organism>
<dbReference type="AlphaFoldDB" id="A0A3Q9DBI9"/>
<dbReference type="SUPFAM" id="SSF55166">
    <property type="entry name" value="Hedgehog/DD-peptidase"/>
    <property type="match status" value="1"/>
</dbReference>
<sequence length="230" mass="25383">MTLSVFLCLFLTLFVAWSDESTCASRYGVCQDYRYHRCIAGYEQQLCSGNSYIRCCKKCSSKCLRIERFYSSGDDICRSIYGGCMHNSNHCSGTWHNGMCGGPSSRKCCVASSGPTTSGSCSLKQYTNTNVKGYQGKVIRVATGFVNSMDKINLYAKQCRVEVIVTSSFRKSGKPVSGAIVPPVKISNHMVGHAIDMNLMTRGGFCNSRCLAGQRNRHAMCFIRKVEVVV</sequence>
<dbReference type="InterPro" id="IPR009045">
    <property type="entry name" value="Zn_M74/Hedgehog-like"/>
</dbReference>
<proteinExistence type="evidence at transcript level"/>
<evidence type="ECO:0000313" key="2">
    <source>
        <dbReference type="EMBL" id="AZP73875.1"/>
    </source>
</evidence>
<evidence type="ECO:0000256" key="1">
    <source>
        <dbReference type="SAM" id="SignalP"/>
    </source>
</evidence>
<keyword evidence="1" id="KW-0732">Signal</keyword>
<dbReference type="EMBL" id="MH115429">
    <property type="protein sequence ID" value="AZP73875.1"/>
    <property type="molecule type" value="mRNA"/>
</dbReference>
<protein>
    <submittedName>
        <fullName evidence="2">Rusticalin</fullName>
    </submittedName>
</protein>
<accession>A0A3Q9DBI9</accession>
<reference evidence="2" key="2">
    <citation type="journal article" date="2019" name="Mob. DNA">
        <title>Features of a novel protein, rusticalin, from the ascidian Styela rustica reveal ancestral horizontal gene transfer event.</title>
        <authorList>
            <person name="Daugavet M.A."/>
            <person name="Shabelnikov S."/>
            <person name="Shumeev A."/>
            <person name="Shaposhnikova T."/>
            <person name="Adonin L.S."/>
            <person name="Podgornaya O."/>
        </authorList>
    </citation>
    <scope>NUCLEOTIDE SEQUENCE</scope>
</reference>
<feature type="chain" id="PRO_5018707435" evidence="1">
    <location>
        <begin position="19"/>
        <end position="230"/>
    </location>
</feature>
<feature type="signal peptide" evidence="1">
    <location>
        <begin position="1"/>
        <end position="18"/>
    </location>
</feature>
<reference evidence="2" key="1">
    <citation type="submission" date="2018-03" db="EMBL/GenBank/DDBJ databases">
        <authorList>
            <person name="Daugavet M."/>
            <person name="Shabelnikov S."/>
            <person name="Shumeev A."/>
            <person name="Shaposhnikova T."/>
            <person name="Podgornaya O."/>
            <person name="Adonin L.S."/>
        </authorList>
    </citation>
    <scope>NUCLEOTIDE SEQUENCE</scope>
</reference>
<dbReference type="PANTHER" id="PTHR31698">
    <property type="entry name" value="LYSOZYME G FAMILY MEMBER"/>
    <property type="match status" value="1"/>
</dbReference>